<dbReference type="Pfam" id="PF00005">
    <property type="entry name" value="ABC_tran"/>
    <property type="match status" value="1"/>
</dbReference>
<dbReference type="InterPro" id="IPR003439">
    <property type="entry name" value="ABC_transporter-like_ATP-bd"/>
</dbReference>
<gene>
    <name evidence="8" type="primary">ssuB</name>
    <name evidence="8" type="ORF">BET01_14405</name>
</gene>
<dbReference type="InterPro" id="IPR050166">
    <property type="entry name" value="ABC_transporter_ATP-bind"/>
</dbReference>
<dbReference type="GO" id="GO:0005524">
    <property type="term" value="F:ATP binding"/>
    <property type="evidence" value="ECO:0007669"/>
    <property type="project" value="UniProtKB-KW"/>
</dbReference>
<dbReference type="OrthoDB" id="9801958at2"/>
<keyword evidence="4 8" id="KW-0067">ATP-binding</keyword>
<dbReference type="PANTHER" id="PTHR42788">
    <property type="entry name" value="TAURINE IMPORT ATP-BINDING PROTEIN-RELATED"/>
    <property type="match status" value="1"/>
</dbReference>
<dbReference type="GO" id="GO:0016887">
    <property type="term" value="F:ATP hydrolysis activity"/>
    <property type="evidence" value="ECO:0007669"/>
    <property type="project" value="InterPro"/>
</dbReference>
<dbReference type="PROSITE" id="PS50893">
    <property type="entry name" value="ABC_TRANSPORTER_2"/>
    <property type="match status" value="1"/>
</dbReference>
<protein>
    <submittedName>
        <fullName evidence="8">Aliphatic sulfonate ABC transporter ATP-binding protein</fullName>
    </submittedName>
</protein>
<proteinExistence type="predicted"/>
<evidence type="ECO:0000313" key="8">
    <source>
        <dbReference type="EMBL" id="RKD33710.1"/>
    </source>
</evidence>
<evidence type="ECO:0000313" key="9">
    <source>
        <dbReference type="Proteomes" id="UP000284277"/>
    </source>
</evidence>
<sequence length="250" mass="27902">MEDKLEGYEIRTENLYKRFGSLTILKDINLTIKPGEFVAVVGKSGCGKSTLLRLLEGLDTPTSGTISIGGGQKNGIDSNIRFVFQEPRLLPWKKVIDNVRLGATNHDEKLAKLALDCVGLSEKEKQWPHVLSGGQKQRVSLARALAGHPKILLFDEPLGALDALTRLEMQELIETLWKELGFTAIIVTHDVSEAVKLADRVIIIEDNEIQLDINIELPRPRVTGNDSSYYEKIILSHIMKENETAKDYSI</sequence>
<evidence type="ECO:0000256" key="3">
    <source>
        <dbReference type="ARBA" id="ARBA00022741"/>
    </source>
</evidence>
<dbReference type="PANTHER" id="PTHR42788:SF17">
    <property type="entry name" value="ALIPHATIC SULFONATES IMPORT ATP-BINDING PROTEIN SSUB"/>
    <property type="match status" value="1"/>
</dbReference>
<keyword evidence="9" id="KW-1185">Reference proteome</keyword>
<keyword evidence="3" id="KW-0547">Nucleotide-binding</keyword>
<dbReference type="RefSeq" id="WP_120195770.1">
    <property type="nucleotide sequence ID" value="NZ_MCIA01000006.1"/>
</dbReference>
<evidence type="ECO:0000256" key="1">
    <source>
        <dbReference type="ARBA" id="ARBA00022448"/>
    </source>
</evidence>
<name>A0A419T824_9FIRM</name>
<accession>A0A419T824</accession>
<dbReference type="CDD" id="cd03293">
    <property type="entry name" value="ABC_NrtD_SsuB_transporters"/>
    <property type="match status" value="1"/>
</dbReference>
<keyword evidence="5" id="KW-1278">Translocase</keyword>
<evidence type="ECO:0000256" key="4">
    <source>
        <dbReference type="ARBA" id="ARBA00022840"/>
    </source>
</evidence>
<keyword evidence="2" id="KW-1003">Cell membrane</keyword>
<keyword evidence="1" id="KW-0813">Transport</keyword>
<evidence type="ECO:0000256" key="6">
    <source>
        <dbReference type="ARBA" id="ARBA00023136"/>
    </source>
</evidence>
<evidence type="ECO:0000259" key="7">
    <source>
        <dbReference type="PROSITE" id="PS50893"/>
    </source>
</evidence>
<dbReference type="PROSITE" id="PS00211">
    <property type="entry name" value="ABC_TRANSPORTER_1"/>
    <property type="match status" value="1"/>
</dbReference>
<dbReference type="AlphaFoldDB" id="A0A419T824"/>
<evidence type="ECO:0000256" key="5">
    <source>
        <dbReference type="ARBA" id="ARBA00022967"/>
    </source>
</evidence>
<dbReference type="EMBL" id="MCIA01000006">
    <property type="protein sequence ID" value="RKD33710.1"/>
    <property type="molecule type" value="Genomic_DNA"/>
</dbReference>
<dbReference type="Gene3D" id="3.40.50.300">
    <property type="entry name" value="P-loop containing nucleotide triphosphate hydrolases"/>
    <property type="match status" value="1"/>
</dbReference>
<dbReference type="InterPro" id="IPR027417">
    <property type="entry name" value="P-loop_NTPase"/>
</dbReference>
<dbReference type="SUPFAM" id="SSF52540">
    <property type="entry name" value="P-loop containing nucleoside triphosphate hydrolases"/>
    <property type="match status" value="1"/>
</dbReference>
<dbReference type="InterPro" id="IPR017871">
    <property type="entry name" value="ABC_transporter-like_CS"/>
</dbReference>
<dbReference type="SMART" id="SM00382">
    <property type="entry name" value="AAA"/>
    <property type="match status" value="1"/>
</dbReference>
<dbReference type="InterPro" id="IPR003593">
    <property type="entry name" value="AAA+_ATPase"/>
</dbReference>
<feature type="domain" description="ABC transporter" evidence="7">
    <location>
        <begin position="10"/>
        <end position="231"/>
    </location>
</feature>
<evidence type="ECO:0000256" key="2">
    <source>
        <dbReference type="ARBA" id="ARBA00022475"/>
    </source>
</evidence>
<keyword evidence="6" id="KW-0472">Membrane</keyword>
<dbReference type="Proteomes" id="UP000284277">
    <property type="component" value="Unassembled WGS sequence"/>
</dbReference>
<comment type="caution">
    <text evidence="8">The sequence shown here is derived from an EMBL/GenBank/DDBJ whole genome shotgun (WGS) entry which is preliminary data.</text>
</comment>
<organism evidence="8 9">
    <name type="scientific">Lacrimispora algidixylanolytica</name>
    <dbReference type="NCBI Taxonomy" id="94868"/>
    <lineage>
        <taxon>Bacteria</taxon>
        <taxon>Bacillati</taxon>
        <taxon>Bacillota</taxon>
        <taxon>Clostridia</taxon>
        <taxon>Lachnospirales</taxon>
        <taxon>Lachnospiraceae</taxon>
        <taxon>Lacrimispora</taxon>
    </lineage>
</organism>
<reference evidence="8 9" key="1">
    <citation type="submission" date="2016-08" db="EMBL/GenBank/DDBJ databases">
        <title>A new outlook on sporulation: Clostridium algidixylanolyticum.</title>
        <authorList>
            <person name="Poppleton D.I."/>
            <person name="Gribaldo S."/>
        </authorList>
    </citation>
    <scope>NUCLEOTIDE SEQUENCE [LARGE SCALE GENOMIC DNA]</scope>
    <source>
        <strain evidence="8 9">SPL73</strain>
    </source>
</reference>